<gene>
    <name evidence="2" type="ORF">I6G47_32795</name>
    <name evidence="3" type="ORF">SAMN05421547_10841</name>
</gene>
<geneLocation type="plasmid" evidence="2 5">
    <name>unnamed</name>
</geneLocation>
<evidence type="ECO:0000313" key="2">
    <source>
        <dbReference type="EMBL" id="QPS84927.1"/>
    </source>
</evidence>
<dbReference type="Proteomes" id="UP000595064">
    <property type="component" value="Plasmid unnamed"/>
</dbReference>
<organism evidence="3 4">
    <name type="scientific">Delftia lacustris</name>
    <dbReference type="NCBI Taxonomy" id="558537"/>
    <lineage>
        <taxon>Bacteria</taxon>
        <taxon>Pseudomonadati</taxon>
        <taxon>Pseudomonadota</taxon>
        <taxon>Betaproteobacteria</taxon>
        <taxon>Burkholderiales</taxon>
        <taxon>Comamonadaceae</taxon>
        <taxon>Delftia</taxon>
    </lineage>
</organism>
<accession>A0A1H3MU22</accession>
<keyword evidence="1" id="KW-0175">Coiled coil</keyword>
<keyword evidence="5" id="KW-1185">Reference proteome</keyword>
<evidence type="ECO:0000313" key="5">
    <source>
        <dbReference type="Proteomes" id="UP000595064"/>
    </source>
</evidence>
<dbReference type="Proteomes" id="UP000183417">
    <property type="component" value="Unassembled WGS sequence"/>
</dbReference>
<reference evidence="3 4" key="1">
    <citation type="submission" date="2016-10" db="EMBL/GenBank/DDBJ databases">
        <authorList>
            <person name="de Groot N.N."/>
        </authorList>
    </citation>
    <scope>NUCLEOTIDE SEQUENCE [LARGE SCALE GENOMIC DNA]</scope>
    <source>
        <strain evidence="3 4">LMG 24775</strain>
    </source>
</reference>
<dbReference type="AlphaFoldDB" id="A0A1H3MU22"/>
<evidence type="ECO:0000313" key="3">
    <source>
        <dbReference type="EMBL" id="SDY80076.1"/>
    </source>
</evidence>
<dbReference type="EMBL" id="CP065749">
    <property type="protein sequence ID" value="QPS84927.1"/>
    <property type="molecule type" value="Genomic_DNA"/>
</dbReference>
<name>A0A1H3MU22_9BURK</name>
<protein>
    <submittedName>
        <fullName evidence="3">Uncharacterized protein</fullName>
    </submittedName>
</protein>
<reference evidence="2 5" key="2">
    <citation type="submission" date="2020-12" db="EMBL/GenBank/DDBJ databases">
        <title>FDA dAtabase for Regulatory Grade micrObial Sequences (FDA-ARGOS): Supporting development and validation of Infectious Disease Dx tests.</title>
        <authorList>
            <person name="Sproer C."/>
            <person name="Gronow S."/>
            <person name="Severitt S."/>
            <person name="Schroder I."/>
            <person name="Tallon L."/>
            <person name="Sadzewicz L."/>
            <person name="Zhao X."/>
            <person name="Boylan J."/>
            <person name="Ott S."/>
            <person name="Bowen H."/>
            <person name="Vavikolanu K."/>
            <person name="Mehta A."/>
            <person name="Aluvathingal J."/>
            <person name="Nadendla S."/>
            <person name="Lowell S."/>
            <person name="Myers T."/>
            <person name="Yan Y."/>
            <person name="Sichtig H."/>
        </authorList>
    </citation>
    <scope>NUCLEOTIDE SEQUENCE [LARGE SCALE GENOMIC DNA]</scope>
    <source>
        <strain evidence="2 5">FDAARGOS_890</strain>
        <plasmid evidence="2 5">unnamed</plasmid>
    </source>
</reference>
<evidence type="ECO:0000256" key="1">
    <source>
        <dbReference type="SAM" id="Coils"/>
    </source>
</evidence>
<evidence type="ECO:0000313" key="4">
    <source>
        <dbReference type="Proteomes" id="UP000183417"/>
    </source>
</evidence>
<proteinExistence type="predicted"/>
<sequence length="76" mass="8297">MNAQRRKEIEEVLNELADLRSRVDSLHGEEQDAYDNMPEGLKASERGQASEAAASALDDALTAFDDIESSLNDAMA</sequence>
<dbReference type="GeneID" id="94688973"/>
<keyword evidence="2" id="KW-0614">Plasmid</keyword>
<dbReference type="KEGG" id="dla:I6G47_32795"/>
<feature type="coiled-coil region" evidence="1">
    <location>
        <begin position="2"/>
        <end position="29"/>
    </location>
</feature>
<dbReference type="RefSeq" id="WP_074921788.1">
    <property type="nucleotide sequence ID" value="NZ_CP065749.1"/>
</dbReference>
<dbReference type="EMBL" id="FNPE01000008">
    <property type="protein sequence ID" value="SDY80076.1"/>
    <property type="molecule type" value="Genomic_DNA"/>
</dbReference>